<evidence type="ECO:0000313" key="1">
    <source>
        <dbReference type="EMBL" id="UPW41246.1"/>
    </source>
</evidence>
<organism evidence="1">
    <name type="scientific">Sigmofec virus UA08Rod_4769</name>
    <dbReference type="NCBI Taxonomy" id="2929408"/>
    <lineage>
        <taxon>Viruses</taxon>
        <taxon>Monodnaviria</taxon>
        <taxon>Sangervirae</taxon>
        <taxon>Phixviricota</taxon>
        <taxon>Malgrandaviricetes</taxon>
        <taxon>Petitvirales</taxon>
        <taxon>Microviridae</taxon>
    </lineage>
</organism>
<accession>A0A976R5C4</accession>
<proteinExistence type="predicted"/>
<protein>
    <submittedName>
        <fullName evidence="1">Uncharacterized protein</fullName>
    </submittedName>
</protein>
<dbReference type="EMBL" id="OM869563">
    <property type="protein sequence ID" value="UPW41246.1"/>
    <property type="molecule type" value="Genomic_DNA"/>
</dbReference>
<reference evidence="1" key="1">
    <citation type="submission" date="2022-02" db="EMBL/GenBank/DDBJ databases">
        <title>Towards deciphering the DNA virus diversity associated with rodent species in the families Cricetidae and Heteromyidae.</title>
        <authorList>
            <person name="Lund M."/>
            <person name="Larsen B.B."/>
            <person name="Gryseels S."/>
            <person name="Kraberger S."/>
            <person name="Rowsey D.M."/>
            <person name="Steger L."/>
            <person name="Yule K.M."/>
            <person name="Upham N.S."/>
            <person name="Worobey M."/>
            <person name="Van Doorslaer K."/>
            <person name="Varsani A."/>
        </authorList>
    </citation>
    <scope>NUCLEOTIDE SEQUENCE</scope>
    <source>
        <strain evidence="1">UA08Rod_4769</strain>
    </source>
</reference>
<sequence length="34" mass="3864">MITFTTDQLSILIKALISIFQIIADVITKLKENK</sequence>
<name>A0A976R5C4_9VIRU</name>